<accession>A0A7W6MNQ3</accession>
<feature type="domain" description="Nudix hydrolase" evidence="6">
    <location>
        <begin position="5"/>
        <end position="136"/>
    </location>
</feature>
<dbReference type="CDD" id="cd04666">
    <property type="entry name" value="NUDIX_DIPP2_like_Nudt4"/>
    <property type="match status" value="1"/>
</dbReference>
<sequence>MPKTKRRKQFAALPFRAGADGVEVLLVTSRDTGRWVIPKGWPMKNRRPHRAAAIEAYEEAGVVGKADKTSLGTFDYEKRTETGGIACRVAVFPLPVSHLLDEWPESAERRRCWHTAAEASELVEEPELQAILRAFARRAEKQPAGRGGSAKAAKLAKEERSASRAE</sequence>
<evidence type="ECO:0000256" key="3">
    <source>
        <dbReference type="ARBA" id="ARBA00022801"/>
    </source>
</evidence>
<evidence type="ECO:0000313" key="8">
    <source>
        <dbReference type="Proteomes" id="UP000588647"/>
    </source>
</evidence>
<dbReference type="GO" id="GO:0016462">
    <property type="term" value="F:pyrophosphatase activity"/>
    <property type="evidence" value="ECO:0007669"/>
    <property type="project" value="InterPro"/>
</dbReference>
<dbReference type="Gene3D" id="3.90.79.10">
    <property type="entry name" value="Nucleoside Triphosphate Pyrophosphohydrolase"/>
    <property type="match status" value="1"/>
</dbReference>
<feature type="region of interest" description="Disordered" evidence="5">
    <location>
        <begin position="139"/>
        <end position="166"/>
    </location>
</feature>
<evidence type="ECO:0000256" key="4">
    <source>
        <dbReference type="ARBA" id="ARBA00022842"/>
    </source>
</evidence>
<dbReference type="InterPro" id="IPR015797">
    <property type="entry name" value="NUDIX_hydrolase-like_dom_sf"/>
</dbReference>
<comment type="cofactor">
    <cofactor evidence="1">
        <name>Mg(2+)</name>
        <dbReference type="ChEBI" id="CHEBI:18420"/>
    </cofactor>
</comment>
<dbReference type="SUPFAM" id="SSF55811">
    <property type="entry name" value="Nudix"/>
    <property type="match status" value="1"/>
</dbReference>
<gene>
    <name evidence="7" type="ORF">GGR03_001237</name>
</gene>
<dbReference type="InterPro" id="IPR047198">
    <property type="entry name" value="DDP-like_NUDIX"/>
</dbReference>
<evidence type="ECO:0000259" key="6">
    <source>
        <dbReference type="PROSITE" id="PS51462"/>
    </source>
</evidence>
<keyword evidence="4" id="KW-0460">Magnesium</keyword>
<dbReference type="PANTHER" id="PTHR12629:SF0">
    <property type="entry name" value="DIPHOSPHOINOSITOL-POLYPHOSPHATE DIPHOSPHATASE"/>
    <property type="match status" value="1"/>
</dbReference>
<dbReference type="InterPro" id="IPR000086">
    <property type="entry name" value="NUDIX_hydrolase_dom"/>
</dbReference>
<dbReference type="Proteomes" id="UP000588647">
    <property type="component" value="Unassembled WGS sequence"/>
</dbReference>
<dbReference type="PANTHER" id="PTHR12629">
    <property type="entry name" value="DIPHOSPHOINOSITOL POLYPHOSPHATE PHOSPHOHYDROLASE"/>
    <property type="match status" value="1"/>
</dbReference>
<proteinExistence type="predicted"/>
<dbReference type="GO" id="GO:0046872">
    <property type="term" value="F:metal ion binding"/>
    <property type="evidence" value="ECO:0007669"/>
    <property type="project" value="UniProtKB-KW"/>
</dbReference>
<keyword evidence="8" id="KW-1185">Reference proteome</keyword>
<evidence type="ECO:0000313" key="7">
    <source>
        <dbReference type="EMBL" id="MBB4002190.1"/>
    </source>
</evidence>
<evidence type="ECO:0000256" key="2">
    <source>
        <dbReference type="ARBA" id="ARBA00022723"/>
    </source>
</evidence>
<feature type="compositionally biased region" description="Basic and acidic residues" evidence="5">
    <location>
        <begin position="155"/>
        <end position="166"/>
    </location>
</feature>
<dbReference type="GO" id="GO:0005737">
    <property type="term" value="C:cytoplasm"/>
    <property type="evidence" value="ECO:0007669"/>
    <property type="project" value="TreeGrafter"/>
</dbReference>
<comment type="caution">
    <text evidence="7">The sequence shown here is derived from an EMBL/GenBank/DDBJ whole genome shotgun (WGS) entry which is preliminary data.</text>
</comment>
<organism evidence="7 8">
    <name type="scientific">Aurantimonas endophytica</name>
    <dbReference type="NCBI Taxonomy" id="1522175"/>
    <lineage>
        <taxon>Bacteria</taxon>
        <taxon>Pseudomonadati</taxon>
        <taxon>Pseudomonadota</taxon>
        <taxon>Alphaproteobacteria</taxon>
        <taxon>Hyphomicrobiales</taxon>
        <taxon>Aurantimonadaceae</taxon>
        <taxon>Aurantimonas</taxon>
    </lineage>
</organism>
<dbReference type="PROSITE" id="PS51462">
    <property type="entry name" value="NUDIX"/>
    <property type="match status" value="1"/>
</dbReference>
<evidence type="ECO:0000256" key="1">
    <source>
        <dbReference type="ARBA" id="ARBA00001946"/>
    </source>
</evidence>
<keyword evidence="3" id="KW-0378">Hydrolase</keyword>
<keyword evidence="2" id="KW-0479">Metal-binding</keyword>
<dbReference type="AlphaFoldDB" id="A0A7W6MNQ3"/>
<reference evidence="7 8" key="1">
    <citation type="submission" date="2020-08" db="EMBL/GenBank/DDBJ databases">
        <title>Genomic Encyclopedia of Type Strains, Phase IV (KMG-IV): sequencing the most valuable type-strain genomes for metagenomic binning, comparative biology and taxonomic classification.</title>
        <authorList>
            <person name="Goeker M."/>
        </authorList>
    </citation>
    <scope>NUCLEOTIDE SEQUENCE [LARGE SCALE GENOMIC DNA]</scope>
    <source>
        <strain evidence="7 8">DSM 103570</strain>
    </source>
</reference>
<dbReference type="RefSeq" id="WP_183206672.1">
    <property type="nucleotide sequence ID" value="NZ_JAAAMM010000001.1"/>
</dbReference>
<name>A0A7W6MNQ3_9HYPH</name>
<dbReference type="EMBL" id="JACIEM010000001">
    <property type="protein sequence ID" value="MBB4002190.1"/>
    <property type="molecule type" value="Genomic_DNA"/>
</dbReference>
<evidence type="ECO:0000256" key="5">
    <source>
        <dbReference type="SAM" id="MobiDB-lite"/>
    </source>
</evidence>
<protein>
    <submittedName>
        <fullName evidence="7">8-oxo-dGTP pyrophosphatase MutT (NUDIX family)</fullName>
    </submittedName>
</protein>